<dbReference type="Proteomes" id="UP001255246">
    <property type="component" value="Unassembled WGS sequence"/>
</dbReference>
<dbReference type="InterPro" id="IPR001054">
    <property type="entry name" value="A/G_cyclase"/>
</dbReference>
<gene>
    <name evidence="3" type="ORF">RM706_02940</name>
</gene>
<keyword evidence="4" id="KW-1185">Reference proteome</keyword>
<dbReference type="GO" id="GO:0016829">
    <property type="term" value="F:lyase activity"/>
    <property type="evidence" value="ECO:0007669"/>
    <property type="project" value="UniProtKB-KW"/>
</dbReference>
<feature type="transmembrane region" description="Helical" evidence="1">
    <location>
        <begin position="55"/>
        <end position="76"/>
    </location>
</feature>
<reference evidence="3 4" key="1">
    <citation type="submission" date="2023-09" db="EMBL/GenBank/DDBJ databases">
        <authorList>
            <person name="Rey-Velasco X."/>
        </authorList>
    </citation>
    <scope>NUCLEOTIDE SEQUENCE [LARGE SCALE GENOMIC DNA]</scope>
    <source>
        <strain evidence="3 4">F388</strain>
    </source>
</reference>
<proteinExistence type="predicted"/>
<evidence type="ECO:0000313" key="3">
    <source>
        <dbReference type="EMBL" id="MDT0605965.1"/>
    </source>
</evidence>
<dbReference type="CDD" id="cd07302">
    <property type="entry name" value="CHD"/>
    <property type="match status" value="1"/>
</dbReference>
<dbReference type="PROSITE" id="PS50125">
    <property type="entry name" value="GUANYLATE_CYCLASE_2"/>
    <property type="match status" value="1"/>
</dbReference>
<feature type="transmembrane region" description="Helical" evidence="1">
    <location>
        <begin position="88"/>
        <end position="112"/>
    </location>
</feature>
<keyword evidence="1" id="KW-1133">Transmembrane helix</keyword>
<name>A0ABU3A715_9FLAO</name>
<dbReference type="EMBL" id="JAVRHR010000001">
    <property type="protein sequence ID" value="MDT0605965.1"/>
    <property type="molecule type" value="Genomic_DNA"/>
</dbReference>
<dbReference type="RefSeq" id="WP_311349528.1">
    <property type="nucleotide sequence ID" value="NZ_JAVRHR010000001.1"/>
</dbReference>
<dbReference type="PANTHER" id="PTHR43081:SF1">
    <property type="entry name" value="ADENYLATE CYCLASE, TERMINAL-DIFFERENTIATION SPECIFIC"/>
    <property type="match status" value="1"/>
</dbReference>
<protein>
    <submittedName>
        <fullName evidence="3">Adenylate/guanylate cyclase domain-containing protein</fullName>
        <ecNumber evidence="3">4.6.1.-</ecNumber>
    </submittedName>
</protein>
<dbReference type="EC" id="4.6.1.-" evidence="3"/>
<feature type="domain" description="Guanylate cyclase" evidence="2">
    <location>
        <begin position="179"/>
        <end position="308"/>
    </location>
</feature>
<dbReference type="PANTHER" id="PTHR43081">
    <property type="entry name" value="ADENYLATE CYCLASE, TERMINAL-DIFFERENTIATION SPECIFIC-RELATED"/>
    <property type="match status" value="1"/>
</dbReference>
<feature type="transmembrane region" description="Helical" evidence="1">
    <location>
        <begin position="15"/>
        <end position="35"/>
    </location>
</feature>
<keyword evidence="1" id="KW-0812">Transmembrane</keyword>
<dbReference type="InterPro" id="IPR050697">
    <property type="entry name" value="Adenylyl/Guanylyl_Cyclase_3/4"/>
</dbReference>
<evidence type="ECO:0000313" key="4">
    <source>
        <dbReference type="Proteomes" id="UP001255246"/>
    </source>
</evidence>
<feature type="transmembrane region" description="Helical" evidence="1">
    <location>
        <begin position="132"/>
        <end position="150"/>
    </location>
</feature>
<dbReference type="SUPFAM" id="SSF55073">
    <property type="entry name" value="Nucleotide cyclase"/>
    <property type="match status" value="1"/>
</dbReference>
<keyword evidence="1" id="KW-0472">Membrane</keyword>
<dbReference type="Gene3D" id="3.30.70.1230">
    <property type="entry name" value="Nucleotide cyclase"/>
    <property type="match status" value="1"/>
</dbReference>
<organism evidence="3 4">
    <name type="scientific">Croceitalea rosinachiae</name>
    <dbReference type="NCBI Taxonomy" id="3075596"/>
    <lineage>
        <taxon>Bacteria</taxon>
        <taxon>Pseudomonadati</taxon>
        <taxon>Bacteroidota</taxon>
        <taxon>Flavobacteriia</taxon>
        <taxon>Flavobacteriales</taxon>
        <taxon>Flavobacteriaceae</taxon>
        <taxon>Croceitalea</taxon>
    </lineage>
</organism>
<evidence type="ECO:0000256" key="1">
    <source>
        <dbReference type="SAM" id="Phobius"/>
    </source>
</evidence>
<dbReference type="InterPro" id="IPR029787">
    <property type="entry name" value="Nucleotide_cyclase"/>
</dbReference>
<sequence length="359" mass="41458">MNEQQRKLNQIFKQLGQSIVFWTFAMTLFAIFRYYGLGEEEGISTGPEHQGSRILPIFALFGFFIGIISALIEFLLDKYLSKRISIGLNLFISMLIYLIFIIILSTITIEISNTIYDLKIDNAVGWWRKDKTFWTVVVYINLAALVFSFIQIANDKFGKGVFVKMLFGKYKEPKEEKRIFMFLDLKSSTTIAEKLGHFKYSQLIQDCFYDLNEVVPEYDAEIYQYVGDEAVLSWPYQKGLSNNNCVRLFFTFRKKLFDKTDYYTNKYGISPEFKAGLHGGILMVAEVGVVKKEVAYHGDVINTSARIQAECNAHKVPILISEKLLKDLDRDDFFSTRHLGDVLLKGKKKEVKIHTVEMT</sequence>
<comment type="caution">
    <text evidence="3">The sequence shown here is derived from an EMBL/GenBank/DDBJ whole genome shotgun (WGS) entry which is preliminary data.</text>
</comment>
<keyword evidence="3" id="KW-0456">Lyase</keyword>
<evidence type="ECO:0000259" key="2">
    <source>
        <dbReference type="PROSITE" id="PS50125"/>
    </source>
</evidence>
<dbReference type="Pfam" id="PF00211">
    <property type="entry name" value="Guanylate_cyc"/>
    <property type="match status" value="1"/>
</dbReference>
<accession>A0ABU3A715</accession>